<dbReference type="GO" id="GO:0042883">
    <property type="term" value="P:cysteine transport"/>
    <property type="evidence" value="ECO:0007669"/>
    <property type="project" value="InterPro"/>
</dbReference>
<dbReference type="Gene3D" id="1.20.1560.10">
    <property type="entry name" value="ABC transporter type 1, transmembrane domain"/>
    <property type="match status" value="1"/>
</dbReference>
<protein>
    <submittedName>
        <fullName evidence="11">ATP-binding cassette, subfamily C, CydD</fullName>
    </submittedName>
</protein>
<keyword evidence="6 8" id="KW-0472">Membrane</keyword>
<dbReference type="InterPro" id="IPR014216">
    <property type="entry name" value="ABC_transptr_CydD"/>
</dbReference>
<gene>
    <name evidence="11" type="ORF">SAMN06296416_1192</name>
</gene>
<dbReference type="InterPro" id="IPR003439">
    <property type="entry name" value="ABC_transporter-like_ATP-bd"/>
</dbReference>
<dbReference type="SMART" id="SM00382">
    <property type="entry name" value="AAA"/>
    <property type="match status" value="1"/>
</dbReference>
<feature type="domain" description="ABC transporter" evidence="9">
    <location>
        <begin position="369"/>
        <end position="582"/>
    </location>
</feature>
<dbReference type="GO" id="GO:0016887">
    <property type="term" value="F:ATP hydrolysis activity"/>
    <property type="evidence" value="ECO:0007669"/>
    <property type="project" value="InterPro"/>
</dbReference>
<reference evidence="11 12" key="1">
    <citation type="submission" date="2017-09" db="EMBL/GenBank/DDBJ databases">
        <authorList>
            <person name="Ehlers B."/>
            <person name="Leendertz F.H."/>
        </authorList>
    </citation>
    <scope>NUCLEOTIDE SEQUENCE [LARGE SCALE GENOMIC DNA]</scope>
    <source>
        <strain evidence="11 12">CGMCC 1.10978</strain>
    </source>
</reference>
<dbReference type="AlphaFoldDB" id="A0A286DH02"/>
<organism evidence="11 12">
    <name type="scientific">Pseudoxanthomonas wuyuanensis</name>
    <dbReference type="NCBI Taxonomy" id="1073196"/>
    <lineage>
        <taxon>Bacteria</taxon>
        <taxon>Pseudomonadati</taxon>
        <taxon>Pseudomonadota</taxon>
        <taxon>Gammaproteobacteria</taxon>
        <taxon>Lysobacterales</taxon>
        <taxon>Lysobacteraceae</taxon>
        <taxon>Pseudoxanthomonas</taxon>
    </lineage>
</organism>
<keyword evidence="4 11" id="KW-0067">ATP-binding</keyword>
<dbReference type="PANTHER" id="PTHR24221:SF261">
    <property type="entry name" value="GLUTATHIONE_L-CYSTEINE TRANSPORT SYSTEM ATP-BINDING_PERMEASE PROTEIN CYDD"/>
    <property type="match status" value="1"/>
</dbReference>
<evidence type="ECO:0000256" key="5">
    <source>
        <dbReference type="ARBA" id="ARBA00022989"/>
    </source>
</evidence>
<comment type="subcellular location">
    <subcellularLocation>
        <location evidence="1">Cell membrane</location>
        <topology evidence="1">Multi-pass membrane protein</topology>
    </subcellularLocation>
</comment>
<evidence type="ECO:0000256" key="3">
    <source>
        <dbReference type="ARBA" id="ARBA00022741"/>
    </source>
</evidence>
<dbReference type="PROSITE" id="PS00211">
    <property type="entry name" value="ABC_TRANSPORTER_1"/>
    <property type="match status" value="1"/>
</dbReference>
<dbReference type="GO" id="GO:0005886">
    <property type="term" value="C:plasma membrane"/>
    <property type="evidence" value="ECO:0007669"/>
    <property type="project" value="UniProtKB-SubCell"/>
</dbReference>
<feature type="transmembrane region" description="Helical" evidence="8">
    <location>
        <begin position="176"/>
        <end position="196"/>
    </location>
</feature>
<dbReference type="EMBL" id="OCND01000019">
    <property type="protein sequence ID" value="SOD57869.1"/>
    <property type="molecule type" value="Genomic_DNA"/>
</dbReference>
<dbReference type="InterPro" id="IPR036640">
    <property type="entry name" value="ABC1_TM_sf"/>
</dbReference>
<evidence type="ECO:0000256" key="6">
    <source>
        <dbReference type="ARBA" id="ARBA00023136"/>
    </source>
</evidence>
<dbReference type="SUPFAM" id="SSF52540">
    <property type="entry name" value="P-loop containing nucleoside triphosphate hydrolases"/>
    <property type="match status" value="1"/>
</dbReference>
<dbReference type="PANTHER" id="PTHR24221">
    <property type="entry name" value="ATP-BINDING CASSETTE SUB-FAMILY B"/>
    <property type="match status" value="1"/>
</dbReference>
<evidence type="ECO:0000313" key="11">
    <source>
        <dbReference type="EMBL" id="SOD57869.1"/>
    </source>
</evidence>
<keyword evidence="12" id="KW-1185">Reference proteome</keyword>
<accession>A0A286DH02</accession>
<dbReference type="Gene3D" id="3.40.50.300">
    <property type="entry name" value="P-loop containing nucleotide triphosphate hydrolases"/>
    <property type="match status" value="1"/>
</dbReference>
<evidence type="ECO:0000313" key="12">
    <source>
        <dbReference type="Proteomes" id="UP000219374"/>
    </source>
</evidence>
<dbReference type="Pfam" id="PF00664">
    <property type="entry name" value="ABC_membrane"/>
    <property type="match status" value="1"/>
</dbReference>
<keyword evidence="2 8" id="KW-0812">Transmembrane</keyword>
<dbReference type="InterPro" id="IPR027417">
    <property type="entry name" value="P-loop_NTPase"/>
</dbReference>
<dbReference type="GO" id="GO:0034040">
    <property type="term" value="F:ATPase-coupled lipid transmembrane transporter activity"/>
    <property type="evidence" value="ECO:0007669"/>
    <property type="project" value="TreeGrafter"/>
</dbReference>
<dbReference type="InterPro" id="IPR017871">
    <property type="entry name" value="ABC_transporter-like_CS"/>
</dbReference>
<sequence length="582" mass="61766">MSLPNVAVPTAEASAAALSPQQRLQALAAPAQRRLRMAALCVCAAGALLVPQAAAIAWAVQGVFAEAAAPALAPLGLLLICALLRAALGWLGRWLADDAVETIRLQLRRQILRRLFARGPLWLRQQRSGAVAELMGTHADALEGYYGGFWLARMEVMIVPLLLLLAVFAVDRVVGVILLLTMPLIPLFMMLVGWGAEAASRRQLQALTRMGGHFADRLRGLGLIRLYGRAAAELAGVHAAAEELRLRSLKVLRIAFLSSAVMEFFASLSVAMIALYLGLSYLGMLNLRGALPSLGVGVFCLLLAPEFYAPLRRLATHYHDRAAALAAVGEIETALAVPDGKPGTGNGEAEQDGGHAGPTDVHYQPSASVQASHVFLRPHGAGRDVLADLSFSLAPGQWLALAGPSGCGKSTLLEALAGWLPCRSGRLALPAAERIGYAPQRPYLFHGSLADNLRLARPDASWQQLRDAAAAAQVLAFAERLPQGLDTVIGERGFGLSGGEARRVALARLFLRDPALLLLDEPTAFLDPLTEAALLAALNDFAQGRTLVIATHSEAAMRMAGQVLWLPEGRCSAPPPRPETGA</sequence>
<evidence type="ECO:0000259" key="9">
    <source>
        <dbReference type="PROSITE" id="PS50893"/>
    </source>
</evidence>
<proteinExistence type="predicted"/>
<dbReference type="GO" id="GO:0005524">
    <property type="term" value="F:ATP binding"/>
    <property type="evidence" value="ECO:0007669"/>
    <property type="project" value="UniProtKB-KW"/>
</dbReference>
<evidence type="ECO:0000256" key="4">
    <source>
        <dbReference type="ARBA" id="ARBA00022840"/>
    </source>
</evidence>
<dbReference type="InterPro" id="IPR003593">
    <property type="entry name" value="AAA+_ATPase"/>
</dbReference>
<feature type="transmembrane region" description="Helical" evidence="8">
    <location>
        <begin position="290"/>
        <end position="311"/>
    </location>
</feature>
<dbReference type="PROSITE" id="PS50929">
    <property type="entry name" value="ABC_TM1F"/>
    <property type="match status" value="1"/>
</dbReference>
<dbReference type="InterPro" id="IPR011527">
    <property type="entry name" value="ABC1_TM_dom"/>
</dbReference>
<feature type="transmembrane region" description="Helical" evidence="8">
    <location>
        <begin position="37"/>
        <end position="61"/>
    </location>
</feature>
<feature type="domain" description="ABC transmembrane type-1" evidence="10">
    <location>
        <begin position="38"/>
        <end position="323"/>
    </location>
</feature>
<evidence type="ECO:0000256" key="1">
    <source>
        <dbReference type="ARBA" id="ARBA00004651"/>
    </source>
</evidence>
<feature type="region of interest" description="Disordered" evidence="7">
    <location>
        <begin position="339"/>
        <end position="359"/>
    </location>
</feature>
<dbReference type="NCBIfam" id="TIGR02857">
    <property type="entry name" value="CydD"/>
    <property type="match status" value="1"/>
</dbReference>
<keyword evidence="3" id="KW-0547">Nucleotide-binding</keyword>
<evidence type="ECO:0000256" key="8">
    <source>
        <dbReference type="SAM" id="Phobius"/>
    </source>
</evidence>
<dbReference type="PROSITE" id="PS50893">
    <property type="entry name" value="ABC_TRANSPORTER_2"/>
    <property type="match status" value="1"/>
</dbReference>
<feature type="transmembrane region" description="Helical" evidence="8">
    <location>
        <begin position="254"/>
        <end position="278"/>
    </location>
</feature>
<dbReference type="Proteomes" id="UP000219374">
    <property type="component" value="Unassembled WGS sequence"/>
</dbReference>
<dbReference type="Pfam" id="PF00005">
    <property type="entry name" value="ABC_tran"/>
    <property type="match status" value="1"/>
</dbReference>
<feature type="transmembrane region" description="Helical" evidence="8">
    <location>
        <begin position="150"/>
        <end position="170"/>
    </location>
</feature>
<keyword evidence="5 8" id="KW-1133">Transmembrane helix</keyword>
<dbReference type="SUPFAM" id="SSF90123">
    <property type="entry name" value="ABC transporter transmembrane region"/>
    <property type="match status" value="1"/>
</dbReference>
<dbReference type="InterPro" id="IPR039421">
    <property type="entry name" value="Type_1_exporter"/>
</dbReference>
<evidence type="ECO:0000256" key="7">
    <source>
        <dbReference type="SAM" id="MobiDB-lite"/>
    </source>
</evidence>
<evidence type="ECO:0000256" key="2">
    <source>
        <dbReference type="ARBA" id="ARBA00022692"/>
    </source>
</evidence>
<name>A0A286DH02_9GAMM</name>
<feature type="transmembrane region" description="Helical" evidence="8">
    <location>
        <begin position="67"/>
        <end position="88"/>
    </location>
</feature>
<dbReference type="GO" id="GO:0140359">
    <property type="term" value="F:ABC-type transporter activity"/>
    <property type="evidence" value="ECO:0007669"/>
    <property type="project" value="InterPro"/>
</dbReference>
<dbReference type="CDD" id="cd18584">
    <property type="entry name" value="ABC_6TM_AarD_CydD"/>
    <property type="match status" value="1"/>
</dbReference>
<evidence type="ECO:0000259" key="10">
    <source>
        <dbReference type="PROSITE" id="PS50929"/>
    </source>
</evidence>